<gene>
    <name evidence="2" type="ORF">METZ01_LOCUS311040</name>
</gene>
<keyword evidence="1" id="KW-0812">Transmembrane</keyword>
<evidence type="ECO:0000256" key="1">
    <source>
        <dbReference type="SAM" id="Phobius"/>
    </source>
</evidence>
<accession>A0A382NAT7</accession>
<proteinExistence type="predicted"/>
<reference evidence="2" key="1">
    <citation type="submission" date="2018-05" db="EMBL/GenBank/DDBJ databases">
        <authorList>
            <person name="Lanie J.A."/>
            <person name="Ng W.-L."/>
            <person name="Kazmierczak K.M."/>
            <person name="Andrzejewski T.M."/>
            <person name="Davidsen T.M."/>
            <person name="Wayne K.J."/>
            <person name="Tettelin H."/>
            <person name="Glass J.I."/>
            <person name="Rusch D."/>
            <person name="Podicherti R."/>
            <person name="Tsui H.-C.T."/>
            <person name="Winkler M.E."/>
        </authorList>
    </citation>
    <scope>NUCLEOTIDE SEQUENCE</scope>
</reference>
<organism evidence="2">
    <name type="scientific">marine metagenome</name>
    <dbReference type="NCBI Taxonomy" id="408172"/>
    <lineage>
        <taxon>unclassified sequences</taxon>
        <taxon>metagenomes</taxon>
        <taxon>ecological metagenomes</taxon>
    </lineage>
</organism>
<evidence type="ECO:0000313" key="2">
    <source>
        <dbReference type="EMBL" id="SVC58186.1"/>
    </source>
</evidence>
<name>A0A382NAT7_9ZZZZ</name>
<sequence>VETYKNISLTAWIYLALCLVTLLDALFPISFLLEISTALIFIFVAFEFRSVPRPQQIAGGILISLSLIAAAVSQDWQTVIVEGVGRSRIFLLLFFAISWLQAPAEESHSLGAVTANIVSQP</sequence>
<dbReference type="EMBL" id="UINC01099142">
    <property type="protein sequence ID" value="SVC58186.1"/>
    <property type="molecule type" value="Genomic_DNA"/>
</dbReference>
<dbReference type="AlphaFoldDB" id="A0A382NAT7"/>
<keyword evidence="1" id="KW-0472">Membrane</keyword>
<protein>
    <submittedName>
        <fullName evidence="2">Uncharacterized protein</fullName>
    </submittedName>
</protein>
<keyword evidence="1" id="KW-1133">Transmembrane helix</keyword>
<feature type="transmembrane region" description="Helical" evidence="1">
    <location>
        <begin position="12"/>
        <end position="45"/>
    </location>
</feature>
<feature type="non-terminal residue" evidence="2">
    <location>
        <position position="121"/>
    </location>
</feature>
<feature type="non-terminal residue" evidence="2">
    <location>
        <position position="1"/>
    </location>
</feature>
<feature type="transmembrane region" description="Helical" evidence="1">
    <location>
        <begin position="57"/>
        <end position="73"/>
    </location>
</feature>